<dbReference type="Pfam" id="PF00082">
    <property type="entry name" value="Peptidase_S8"/>
    <property type="match status" value="1"/>
</dbReference>
<comment type="similarity">
    <text evidence="1 5 6">Belongs to the peptidase S8 family.</text>
</comment>
<dbReference type="SUPFAM" id="SSF52743">
    <property type="entry name" value="Subtilisin-like"/>
    <property type="match status" value="1"/>
</dbReference>
<keyword evidence="2 5" id="KW-0645">Protease</keyword>
<evidence type="ECO:0000256" key="8">
    <source>
        <dbReference type="SAM" id="SignalP"/>
    </source>
</evidence>
<feature type="active site" description="Charge relay system" evidence="5">
    <location>
        <position position="334"/>
    </location>
</feature>
<evidence type="ECO:0000256" key="5">
    <source>
        <dbReference type="PROSITE-ProRule" id="PRU01240"/>
    </source>
</evidence>
<dbReference type="Proteomes" id="UP001404956">
    <property type="component" value="Unassembled WGS sequence"/>
</dbReference>
<dbReference type="InterPro" id="IPR023828">
    <property type="entry name" value="Peptidase_S8_Ser-AS"/>
</dbReference>
<name>A0ABP9XB74_9DEIO</name>
<organism evidence="10 11">
    <name type="scientific">Deinococcus aluminii</name>
    <dbReference type="NCBI Taxonomy" id="1656885"/>
    <lineage>
        <taxon>Bacteria</taxon>
        <taxon>Thermotogati</taxon>
        <taxon>Deinococcota</taxon>
        <taxon>Deinococci</taxon>
        <taxon>Deinococcales</taxon>
        <taxon>Deinococcaceae</taxon>
        <taxon>Deinococcus</taxon>
    </lineage>
</organism>
<dbReference type="PROSITE" id="PS00137">
    <property type="entry name" value="SUBTILASE_HIS"/>
    <property type="match status" value="1"/>
</dbReference>
<protein>
    <recommendedName>
        <fullName evidence="9">Peptidase S8/S53 domain-containing protein</fullName>
    </recommendedName>
</protein>
<evidence type="ECO:0000313" key="11">
    <source>
        <dbReference type="Proteomes" id="UP001404956"/>
    </source>
</evidence>
<dbReference type="InterPro" id="IPR023827">
    <property type="entry name" value="Peptidase_S8_Asp-AS"/>
</dbReference>
<keyword evidence="8" id="KW-0732">Signal</keyword>
<keyword evidence="4 5" id="KW-0720">Serine protease</keyword>
<gene>
    <name evidence="10" type="ORF">Dalu01_01011</name>
</gene>
<dbReference type="PANTHER" id="PTHR43806">
    <property type="entry name" value="PEPTIDASE S8"/>
    <property type="match status" value="1"/>
</dbReference>
<feature type="chain" id="PRO_5045943583" description="Peptidase S8/S53 domain-containing protein" evidence="8">
    <location>
        <begin position="27"/>
        <end position="688"/>
    </location>
</feature>
<keyword evidence="11" id="KW-1185">Reference proteome</keyword>
<dbReference type="InterPro" id="IPR050131">
    <property type="entry name" value="Peptidase_S8_subtilisin-like"/>
</dbReference>
<evidence type="ECO:0000256" key="6">
    <source>
        <dbReference type="RuleBase" id="RU003355"/>
    </source>
</evidence>
<dbReference type="Gene3D" id="3.40.50.200">
    <property type="entry name" value="Peptidase S8/S53 domain"/>
    <property type="match status" value="1"/>
</dbReference>
<dbReference type="PANTHER" id="PTHR43806:SF11">
    <property type="entry name" value="CEREVISIN-RELATED"/>
    <property type="match status" value="1"/>
</dbReference>
<feature type="active site" description="Charge relay system" evidence="5">
    <location>
        <position position="548"/>
    </location>
</feature>
<keyword evidence="3 5" id="KW-0378">Hydrolase</keyword>
<dbReference type="PRINTS" id="PR00723">
    <property type="entry name" value="SUBTILISIN"/>
</dbReference>
<dbReference type="InterPro" id="IPR000209">
    <property type="entry name" value="Peptidase_S8/S53_dom"/>
</dbReference>
<accession>A0ABP9XB74</accession>
<comment type="caution">
    <text evidence="10">The sequence shown here is derived from an EMBL/GenBank/DDBJ whole genome shotgun (WGS) entry which is preliminary data.</text>
</comment>
<dbReference type="PROSITE" id="PS00138">
    <property type="entry name" value="SUBTILASE_SER"/>
    <property type="match status" value="1"/>
</dbReference>
<evidence type="ECO:0000256" key="1">
    <source>
        <dbReference type="ARBA" id="ARBA00011073"/>
    </source>
</evidence>
<dbReference type="RefSeq" id="WP_345451902.1">
    <property type="nucleotide sequence ID" value="NZ_BAABRV010000002.1"/>
</dbReference>
<dbReference type="PROSITE" id="PS51257">
    <property type="entry name" value="PROKAR_LIPOPROTEIN"/>
    <property type="match status" value="1"/>
</dbReference>
<feature type="domain" description="Peptidase S8/S53" evidence="9">
    <location>
        <begin position="275"/>
        <end position="596"/>
    </location>
</feature>
<evidence type="ECO:0000259" key="9">
    <source>
        <dbReference type="Pfam" id="PF00082"/>
    </source>
</evidence>
<evidence type="ECO:0000256" key="3">
    <source>
        <dbReference type="ARBA" id="ARBA00022801"/>
    </source>
</evidence>
<dbReference type="InterPro" id="IPR036852">
    <property type="entry name" value="Peptidase_S8/S53_dom_sf"/>
</dbReference>
<reference evidence="10 11" key="1">
    <citation type="submission" date="2024-02" db="EMBL/GenBank/DDBJ databases">
        <title>Deinococcus aluminii NBRC 112889.</title>
        <authorList>
            <person name="Ichikawa N."/>
            <person name="Katano-Makiyama Y."/>
            <person name="Hidaka K."/>
        </authorList>
    </citation>
    <scope>NUCLEOTIDE SEQUENCE [LARGE SCALE GENOMIC DNA]</scope>
    <source>
        <strain evidence="10 11">NBRC 112889</strain>
    </source>
</reference>
<evidence type="ECO:0000256" key="2">
    <source>
        <dbReference type="ARBA" id="ARBA00022670"/>
    </source>
</evidence>
<sequence length="688" mass="70254">MKRVPALLTVALLAAACGPLTPPASGPTVPLGQALTGQVSQPFGGTWTVEQKSLPAWLKVSPGSGTGRIGLTLTADRAQGTPTAADQRTLSGQVTITWTEGTQSGKTTWTVTADQYTLTGRVVDAARVQGADVGGGAALRTQSQVGARGVIVKYRSAAAQAVALGRTAPAGTLSDAAQSTTRGTLARLNVPRGALDDLGGRRVRLETPDVEGALLALRSDPNVEYAVPNAVLHAQALAAPLVPGDQYAGLQWAYKLLGYGAAWRDMEAGGYTHPVTVAVVDTGVRFDHPDLQGALYGPGEGALDVLTSPSNGDGDGPDTDPTDPDTPTRSSGSHGTHVTGIIAARWGSFAPIPGCPACSTSGVVGAAYKAPVKVLPIRVIDTAGDAEVADVVNAVRYAAGLEITLEGRTYKNPHPAQVINLSLGGDVDAKTAQPMCEAVADATRAGALVVVAAGNGYGTTPYYPAACEGAVAVGAVTLSGASAPVHAPYSNSYPQVMLSAPGGADINRAPTFFNGGKLNDAPYPDEIFSTDWDYVKDQPMYQSYAGTSQAAPQVSALAALLLSKGVTQGRDDTLARLTATATDLGARGRDDAFGYGMINAAAALGAPAVSDALGLRVQGSRGQAFQPALDALGRFTAYLPDDTFQVVGGRDRDGNGIYGEASEPRAERQAALGPANPQVDLGDLTPAP</sequence>
<feature type="signal peptide" evidence="8">
    <location>
        <begin position="1"/>
        <end position="26"/>
    </location>
</feature>
<evidence type="ECO:0000313" key="10">
    <source>
        <dbReference type="EMBL" id="GAA5532622.1"/>
    </source>
</evidence>
<dbReference type="EMBL" id="BAABRV010000002">
    <property type="protein sequence ID" value="GAA5532622.1"/>
    <property type="molecule type" value="Genomic_DNA"/>
</dbReference>
<dbReference type="PROSITE" id="PS51892">
    <property type="entry name" value="SUBTILASE"/>
    <property type="match status" value="1"/>
</dbReference>
<proteinExistence type="inferred from homology"/>
<evidence type="ECO:0000256" key="4">
    <source>
        <dbReference type="ARBA" id="ARBA00022825"/>
    </source>
</evidence>
<dbReference type="InterPro" id="IPR022398">
    <property type="entry name" value="Peptidase_S8_His-AS"/>
</dbReference>
<feature type="active site" description="Charge relay system" evidence="5">
    <location>
        <position position="281"/>
    </location>
</feature>
<dbReference type="PROSITE" id="PS00136">
    <property type="entry name" value="SUBTILASE_ASP"/>
    <property type="match status" value="1"/>
</dbReference>
<feature type="region of interest" description="Disordered" evidence="7">
    <location>
        <begin position="302"/>
        <end position="336"/>
    </location>
</feature>
<feature type="region of interest" description="Disordered" evidence="7">
    <location>
        <begin position="649"/>
        <end position="688"/>
    </location>
</feature>
<evidence type="ECO:0000256" key="7">
    <source>
        <dbReference type="SAM" id="MobiDB-lite"/>
    </source>
</evidence>
<dbReference type="InterPro" id="IPR015500">
    <property type="entry name" value="Peptidase_S8_subtilisin-rel"/>
</dbReference>